<protein>
    <submittedName>
        <fullName evidence="2">Uncharacterized protein</fullName>
    </submittedName>
</protein>
<reference evidence="2 3" key="1">
    <citation type="submission" date="2016-03" db="EMBL/GenBank/DDBJ databases">
        <title>Trachymyrmex septentrionalis WGS genome.</title>
        <authorList>
            <person name="Nygaard S."/>
            <person name="Hu H."/>
            <person name="Boomsma J."/>
            <person name="Zhang G."/>
        </authorList>
    </citation>
    <scope>NUCLEOTIDE SEQUENCE [LARGE SCALE GENOMIC DNA]</scope>
    <source>
        <strain evidence="2">Tsep2-gDNA-1</strain>
        <tissue evidence="2">Whole body</tissue>
    </source>
</reference>
<dbReference type="EMBL" id="KQ981720">
    <property type="protein sequence ID" value="KYN37324.1"/>
    <property type="molecule type" value="Genomic_DNA"/>
</dbReference>
<proteinExistence type="predicted"/>
<feature type="compositionally biased region" description="Basic and acidic residues" evidence="1">
    <location>
        <begin position="167"/>
        <end position="178"/>
    </location>
</feature>
<evidence type="ECO:0000313" key="3">
    <source>
        <dbReference type="Proteomes" id="UP000078541"/>
    </source>
</evidence>
<accession>A0A195FBA8</accession>
<feature type="region of interest" description="Disordered" evidence="1">
    <location>
        <begin position="1"/>
        <end position="20"/>
    </location>
</feature>
<evidence type="ECO:0000313" key="2">
    <source>
        <dbReference type="EMBL" id="KYN37324.1"/>
    </source>
</evidence>
<evidence type="ECO:0000256" key="1">
    <source>
        <dbReference type="SAM" id="MobiDB-lite"/>
    </source>
</evidence>
<dbReference type="Proteomes" id="UP000078541">
    <property type="component" value="Unassembled WGS sequence"/>
</dbReference>
<dbReference type="AlphaFoldDB" id="A0A195FBA8"/>
<organism evidence="2 3">
    <name type="scientific">Trachymyrmex septentrionalis</name>
    <dbReference type="NCBI Taxonomy" id="34720"/>
    <lineage>
        <taxon>Eukaryota</taxon>
        <taxon>Metazoa</taxon>
        <taxon>Ecdysozoa</taxon>
        <taxon>Arthropoda</taxon>
        <taxon>Hexapoda</taxon>
        <taxon>Insecta</taxon>
        <taxon>Pterygota</taxon>
        <taxon>Neoptera</taxon>
        <taxon>Endopterygota</taxon>
        <taxon>Hymenoptera</taxon>
        <taxon>Apocrita</taxon>
        <taxon>Aculeata</taxon>
        <taxon>Formicoidea</taxon>
        <taxon>Formicidae</taxon>
        <taxon>Myrmicinae</taxon>
        <taxon>Trachymyrmex</taxon>
    </lineage>
</organism>
<gene>
    <name evidence="2" type="ORF">ALC56_08382</name>
</gene>
<keyword evidence="3" id="KW-1185">Reference proteome</keyword>
<name>A0A195FBA8_9HYME</name>
<feature type="region of interest" description="Disordered" evidence="1">
    <location>
        <begin position="135"/>
        <end position="178"/>
    </location>
</feature>
<feature type="compositionally biased region" description="Basic and acidic residues" evidence="1">
    <location>
        <begin position="87"/>
        <end position="111"/>
    </location>
</feature>
<feature type="region of interest" description="Disordered" evidence="1">
    <location>
        <begin position="86"/>
        <end position="111"/>
    </location>
</feature>
<sequence length="178" mass="20317">MCGPFPSFRRSKAPEEGVGTPSSVCHYIFLRISPKAKAIVKTIINNLNSLLTRIYGQWSAWKRHDQLSPMSRVSRLEWRKRPFINPKDSRNAVKTGAHGEKEGTGSNERKGVPIEISRRKLSAAIVRHRLSVRRGRKMKYEMKRQDGVGGPRGGADETRAPRAAKGCKRERERERERK</sequence>